<evidence type="ECO:0000313" key="11">
    <source>
        <dbReference type="EMBL" id="KIO01684.1"/>
    </source>
</evidence>
<dbReference type="GO" id="GO:0005634">
    <property type="term" value="C:nucleus"/>
    <property type="evidence" value="ECO:0007669"/>
    <property type="project" value="TreeGrafter"/>
</dbReference>
<evidence type="ECO:0000256" key="1">
    <source>
        <dbReference type="ARBA" id="ARBA00006271"/>
    </source>
</evidence>
<dbReference type="Pfam" id="PF05192">
    <property type="entry name" value="MutS_III"/>
    <property type="match status" value="1"/>
</dbReference>
<dbReference type="PROSITE" id="PS00486">
    <property type="entry name" value="DNA_MISMATCH_REPAIR_2"/>
    <property type="match status" value="1"/>
</dbReference>
<dbReference type="SMART" id="SM00534">
    <property type="entry name" value="MUTSac"/>
    <property type="match status" value="1"/>
</dbReference>
<dbReference type="HOGENOM" id="CLU_002472_7_3_1"/>
<dbReference type="STRING" id="870435.A0A0C3P300"/>
<dbReference type="PANTHER" id="PTHR11361:SF21">
    <property type="entry name" value="MUTS PROTEIN HOMOLOG 4"/>
    <property type="match status" value="1"/>
</dbReference>
<evidence type="ECO:0000256" key="2">
    <source>
        <dbReference type="ARBA" id="ARBA00022151"/>
    </source>
</evidence>
<dbReference type="InterPro" id="IPR011184">
    <property type="entry name" value="DNA_mismatch_repair_Msh2"/>
</dbReference>
<evidence type="ECO:0000259" key="10">
    <source>
        <dbReference type="PROSITE" id="PS00486"/>
    </source>
</evidence>
<dbReference type="Pfam" id="PF05190">
    <property type="entry name" value="MutS_IV"/>
    <property type="match status" value="1"/>
</dbReference>
<dbReference type="Gene3D" id="3.30.420.110">
    <property type="entry name" value="MutS, connector domain"/>
    <property type="match status" value="1"/>
</dbReference>
<dbReference type="InterPro" id="IPR027417">
    <property type="entry name" value="P-loop_NTPase"/>
</dbReference>
<evidence type="ECO:0000256" key="8">
    <source>
        <dbReference type="ARBA" id="ARBA00073774"/>
    </source>
</evidence>
<gene>
    <name evidence="11" type="ORF">M404DRAFT_16192</name>
</gene>
<organism evidence="11 12">
    <name type="scientific">Pisolithus tinctorius Marx 270</name>
    <dbReference type="NCBI Taxonomy" id="870435"/>
    <lineage>
        <taxon>Eukaryota</taxon>
        <taxon>Fungi</taxon>
        <taxon>Dikarya</taxon>
        <taxon>Basidiomycota</taxon>
        <taxon>Agaricomycotina</taxon>
        <taxon>Agaricomycetes</taxon>
        <taxon>Agaricomycetidae</taxon>
        <taxon>Boletales</taxon>
        <taxon>Sclerodermatineae</taxon>
        <taxon>Pisolithaceae</taxon>
        <taxon>Pisolithus</taxon>
    </lineage>
</organism>
<feature type="region of interest" description="Disordered" evidence="9">
    <location>
        <begin position="1"/>
        <end position="49"/>
    </location>
</feature>
<evidence type="ECO:0000256" key="4">
    <source>
        <dbReference type="ARBA" id="ARBA00022840"/>
    </source>
</evidence>
<dbReference type="EMBL" id="KN831986">
    <property type="protein sequence ID" value="KIO01684.1"/>
    <property type="molecule type" value="Genomic_DNA"/>
</dbReference>
<dbReference type="Gene3D" id="1.10.1420.10">
    <property type="match status" value="2"/>
</dbReference>
<evidence type="ECO:0000313" key="12">
    <source>
        <dbReference type="Proteomes" id="UP000054217"/>
    </source>
</evidence>
<dbReference type="InterPro" id="IPR000432">
    <property type="entry name" value="DNA_mismatch_repair_MutS_C"/>
</dbReference>
<dbReference type="InParanoid" id="A0A0C3P300"/>
<dbReference type="AlphaFoldDB" id="A0A0C3P300"/>
<dbReference type="GO" id="GO:0140664">
    <property type="term" value="F:ATP-dependent DNA damage sensor activity"/>
    <property type="evidence" value="ECO:0007669"/>
    <property type="project" value="InterPro"/>
</dbReference>
<dbReference type="InterPro" id="IPR036187">
    <property type="entry name" value="DNA_mismatch_repair_MutS_sf"/>
</dbReference>
<dbReference type="InterPro" id="IPR045076">
    <property type="entry name" value="MutS"/>
</dbReference>
<dbReference type="OrthoDB" id="276261at2759"/>
<dbReference type="SMART" id="SM00533">
    <property type="entry name" value="MUTSd"/>
    <property type="match status" value="1"/>
</dbReference>
<feature type="domain" description="DNA mismatch repair proteins mutS family" evidence="10">
    <location>
        <begin position="658"/>
        <end position="674"/>
    </location>
</feature>
<evidence type="ECO:0000256" key="7">
    <source>
        <dbReference type="ARBA" id="ARBA00025902"/>
    </source>
</evidence>
<dbReference type="PIRSF" id="PIRSF005813">
    <property type="entry name" value="MSH2"/>
    <property type="match status" value="1"/>
</dbReference>
<dbReference type="FunFam" id="3.40.50.300:FF:000870">
    <property type="entry name" value="MutS protein homolog 4"/>
    <property type="match status" value="1"/>
</dbReference>
<proteinExistence type="inferred from homology"/>
<dbReference type="SUPFAM" id="SSF53150">
    <property type="entry name" value="DNA repair protein MutS, domain II"/>
    <property type="match status" value="1"/>
</dbReference>
<name>A0A0C3P300_PISTI</name>
<dbReference type="InterPro" id="IPR036678">
    <property type="entry name" value="MutS_con_dom_sf"/>
</dbReference>
<dbReference type="PANTHER" id="PTHR11361">
    <property type="entry name" value="DNA MISMATCH REPAIR PROTEIN MUTS FAMILY MEMBER"/>
    <property type="match status" value="1"/>
</dbReference>
<dbReference type="InterPro" id="IPR007696">
    <property type="entry name" value="DNA_mismatch_repair_MutS_core"/>
</dbReference>
<accession>A0A0C3P300</accession>
<dbReference type="GO" id="GO:0030983">
    <property type="term" value="F:mismatched DNA binding"/>
    <property type="evidence" value="ECO:0007669"/>
    <property type="project" value="InterPro"/>
</dbReference>
<keyword evidence="12" id="KW-1185">Reference proteome</keyword>
<keyword evidence="3" id="KW-0547">Nucleotide-binding</keyword>
<keyword evidence="6" id="KW-0469">Meiosis</keyword>
<evidence type="ECO:0000256" key="9">
    <source>
        <dbReference type="SAM" id="MobiDB-lite"/>
    </source>
</evidence>
<dbReference type="GO" id="GO:0006298">
    <property type="term" value="P:mismatch repair"/>
    <property type="evidence" value="ECO:0007669"/>
    <property type="project" value="InterPro"/>
</dbReference>
<keyword evidence="4" id="KW-0067">ATP-binding</keyword>
<dbReference type="SUPFAM" id="SSF48334">
    <property type="entry name" value="DNA repair protein MutS, domain III"/>
    <property type="match status" value="1"/>
</dbReference>
<comment type="subunit">
    <text evidence="7">Heterodimer consisting of MSH2-MSH3 (MutS beta). Forms a ternary complex with MutL alpha (MLH1-PMS1).</text>
</comment>
<dbReference type="Pfam" id="PF00488">
    <property type="entry name" value="MutS_V"/>
    <property type="match status" value="1"/>
</dbReference>
<evidence type="ECO:0000256" key="6">
    <source>
        <dbReference type="ARBA" id="ARBA00023254"/>
    </source>
</evidence>
<reference evidence="11 12" key="1">
    <citation type="submission" date="2014-04" db="EMBL/GenBank/DDBJ databases">
        <authorList>
            <consortium name="DOE Joint Genome Institute"/>
            <person name="Kuo A."/>
            <person name="Kohler A."/>
            <person name="Costa M.D."/>
            <person name="Nagy L.G."/>
            <person name="Floudas D."/>
            <person name="Copeland A."/>
            <person name="Barry K.W."/>
            <person name="Cichocki N."/>
            <person name="Veneault-Fourrey C."/>
            <person name="LaButti K."/>
            <person name="Lindquist E.A."/>
            <person name="Lipzen A."/>
            <person name="Lundell T."/>
            <person name="Morin E."/>
            <person name="Murat C."/>
            <person name="Sun H."/>
            <person name="Tunlid A."/>
            <person name="Henrissat B."/>
            <person name="Grigoriev I.V."/>
            <person name="Hibbett D.S."/>
            <person name="Martin F."/>
            <person name="Nordberg H.P."/>
            <person name="Cantor M.N."/>
            <person name="Hua S.X."/>
        </authorList>
    </citation>
    <scope>NUCLEOTIDE SEQUENCE [LARGE SCALE GENOMIC DNA]</scope>
    <source>
        <strain evidence="11 12">Marx 270</strain>
    </source>
</reference>
<comment type="similarity">
    <text evidence="1">Belongs to the DNA mismatch repair MutS family.</text>
</comment>
<keyword evidence="5" id="KW-0238">DNA-binding</keyword>
<dbReference type="Proteomes" id="UP000054217">
    <property type="component" value="Unassembled WGS sequence"/>
</dbReference>
<sequence length="836" mass="92090">MASTSSVPSSTARPFTAQDRSTGSFRPATSQSRPGTRASTGRPRTAASTRHEASYVVAIFESRGIAHEVGMAAMDKDTGRVVLVQLADCPTYVKTLHQMHIHFPVLVLVPETFVSAADASFATSGKRPSTTSLLVRFIMEEFQNVPIEPVARKYWNDSAGMDFITQLCVEDDERAATLVSVADRYYALSSASALFKHAEYRLNTRFATGSLRIRYVSGQGTLMIDPETARNLELVSNIVHKKSTHSLFGVLNHTYTAMAARLLRANLLAPMTGEEAINARLDVVEELVQREDKFAEVRDALKRLNKLDFDKLISSLASSEVRVSHATKSAFSRVSQMLSLQSIVRNLPFLQKALAGGRSQLLQIVYDMISDKRLAFIADLIADNLNEEAGPVKGGLAAVNARVYAVRANRHRLLDVARETFKENVGDIMQLNAVLSEKHGLPLTLVYQENGFVFTLKKDELEGELPKGFINITSQKGRWLFSSMELKKMNARMKDALDETLLLSNKIIQDLVEQILAYSGALYTASEAVAIVDLLWSFAHATIMRPEFTGTFAVKAGRHPILETVQAAGTLVPNDIYCCDSSHFQIVQGPNTYLRQSGLLVTMAMAGCFVPAEYASFRIHDALLTRLSNDDDIEKSLSTFASEMATSAMILGLATPKTLVLVDELGRGTSTIEGVGIAHAIAEELIRIKCFVFFATHFQQLSTALSCQPSVVNLHLSVQPTQKTSGFGMVFRYRIVDGLPDNHGHYGVDLATLADLPRDVVQEAKRVAEILTDLHVRQEASSQTAVQATHRRAVVKLRTQLSQALEYSALPEPELVSYLARFQKKLIAVFHETCSV</sequence>
<dbReference type="GO" id="GO:0007131">
    <property type="term" value="P:reciprocal meiotic recombination"/>
    <property type="evidence" value="ECO:0007669"/>
    <property type="project" value="TreeGrafter"/>
</dbReference>
<feature type="compositionally biased region" description="Polar residues" evidence="9">
    <location>
        <begin position="1"/>
        <end position="39"/>
    </location>
</feature>
<evidence type="ECO:0000256" key="5">
    <source>
        <dbReference type="ARBA" id="ARBA00023125"/>
    </source>
</evidence>
<protein>
    <recommendedName>
        <fullName evidence="2 8">DNA mismatch repair protein MSH3</fullName>
    </recommendedName>
    <alternativeName>
        <fullName evidence="2 8">DNA mismatch repair protein MSH3</fullName>
    </alternativeName>
</protein>
<dbReference type="InterPro" id="IPR007861">
    <property type="entry name" value="DNA_mismatch_repair_MutS_clamp"/>
</dbReference>
<dbReference type="SUPFAM" id="SSF52540">
    <property type="entry name" value="P-loop containing nucleoside triphosphate hydrolases"/>
    <property type="match status" value="1"/>
</dbReference>
<evidence type="ECO:0000256" key="3">
    <source>
        <dbReference type="ARBA" id="ARBA00022741"/>
    </source>
</evidence>
<reference evidence="12" key="2">
    <citation type="submission" date="2015-01" db="EMBL/GenBank/DDBJ databases">
        <title>Evolutionary Origins and Diversification of the Mycorrhizal Mutualists.</title>
        <authorList>
            <consortium name="DOE Joint Genome Institute"/>
            <consortium name="Mycorrhizal Genomics Consortium"/>
            <person name="Kohler A."/>
            <person name="Kuo A."/>
            <person name="Nagy L.G."/>
            <person name="Floudas D."/>
            <person name="Copeland A."/>
            <person name="Barry K.W."/>
            <person name="Cichocki N."/>
            <person name="Veneault-Fourrey C."/>
            <person name="LaButti K."/>
            <person name="Lindquist E.A."/>
            <person name="Lipzen A."/>
            <person name="Lundell T."/>
            <person name="Morin E."/>
            <person name="Murat C."/>
            <person name="Riley R."/>
            <person name="Ohm R."/>
            <person name="Sun H."/>
            <person name="Tunlid A."/>
            <person name="Henrissat B."/>
            <person name="Grigoriev I.V."/>
            <person name="Hibbett D.S."/>
            <person name="Martin F."/>
        </authorList>
    </citation>
    <scope>NUCLEOTIDE SEQUENCE [LARGE SCALE GENOMIC DNA]</scope>
    <source>
        <strain evidence="12">Marx 270</strain>
    </source>
</reference>
<dbReference type="GO" id="GO:0005524">
    <property type="term" value="F:ATP binding"/>
    <property type="evidence" value="ECO:0007669"/>
    <property type="project" value="UniProtKB-KW"/>
</dbReference>
<dbReference type="Gene3D" id="3.40.50.300">
    <property type="entry name" value="P-loop containing nucleotide triphosphate hydrolases"/>
    <property type="match status" value="1"/>
</dbReference>